<dbReference type="PANTHER" id="PTHR34039">
    <property type="entry name" value="UPF0102 PROTEIN YRAN"/>
    <property type="match status" value="1"/>
</dbReference>
<reference evidence="3" key="1">
    <citation type="submission" date="2020-10" db="EMBL/GenBank/DDBJ databases">
        <authorList>
            <person name="Gilroy R."/>
        </authorList>
    </citation>
    <scope>NUCLEOTIDE SEQUENCE</scope>
    <source>
        <strain evidence="3">18911</strain>
    </source>
</reference>
<gene>
    <name evidence="3" type="ORF">IAB05_00855</name>
</gene>
<dbReference type="InterPro" id="IPR003509">
    <property type="entry name" value="UPF0102_YraN-like"/>
</dbReference>
<dbReference type="EMBL" id="DVNF01000032">
    <property type="protein sequence ID" value="HIU59919.1"/>
    <property type="molecule type" value="Genomic_DNA"/>
</dbReference>
<comment type="similarity">
    <text evidence="1 2">Belongs to the UPF0102 family.</text>
</comment>
<dbReference type="PANTHER" id="PTHR34039:SF1">
    <property type="entry name" value="UPF0102 PROTEIN YRAN"/>
    <property type="match status" value="1"/>
</dbReference>
<dbReference type="CDD" id="cd20736">
    <property type="entry name" value="PoNe_Nuclease"/>
    <property type="match status" value="1"/>
</dbReference>
<dbReference type="InterPro" id="IPR011335">
    <property type="entry name" value="Restrct_endonuc-II-like"/>
</dbReference>
<dbReference type="NCBIfam" id="NF009150">
    <property type="entry name" value="PRK12497.1-3"/>
    <property type="match status" value="1"/>
</dbReference>
<proteinExistence type="inferred from homology"/>
<dbReference type="Pfam" id="PF02021">
    <property type="entry name" value="UPF0102"/>
    <property type="match status" value="1"/>
</dbReference>
<accession>A0A9D1MGL1</accession>
<sequence length="118" mass="13628">MNIDGEGVKGEQRAVEYLLAEGYNVLDRNVEYARRGEIDIVCERRGVLVFVEVKSRSSNDYGEAVEAVDRAKRRKLLRAAEAYLSERDIKDKDIRFDVITVKNDVVEHIPNAFYGYWN</sequence>
<organism evidence="3 4">
    <name type="scientific">Candidatus Stercoripulliclostridium merdigallinarum</name>
    <dbReference type="NCBI Taxonomy" id="2840951"/>
    <lineage>
        <taxon>Bacteria</taxon>
        <taxon>Bacillati</taxon>
        <taxon>Bacillota</taxon>
        <taxon>Clostridia</taxon>
        <taxon>Eubacteriales</taxon>
        <taxon>Candidatus Stercoripulliclostridium</taxon>
    </lineage>
</organism>
<evidence type="ECO:0000313" key="4">
    <source>
        <dbReference type="Proteomes" id="UP000824094"/>
    </source>
</evidence>
<evidence type="ECO:0000256" key="2">
    <source>
        <dbReference type="HAMAP-Rule" id="MF_00048"/>
    </source>
</evidence>
<evidence type="ECO:0000256" key="1">
    <source>
        <dbReference type="ARBA" id="ARBA00006738"/>
    </source>
</evidence>
<dbReference type="InterPro" id="IPR011856">
    <property type="entry name" value="tRNA_endonuc-like_dom_sf"/>
</dbReference>
<protein>
    <recommendedName>
        <fullName evidence="2">UPF0102 protein IAB05_00855</fullName>
    </recommendedName>
</protein>
<dbReference type="HAMAP" id="MF_00048">
    <property type="entry name" value="UPF0102"/>
    <property type="match status" value="1"/>
</dbReference>
<name>A0A9D1MGL1_9FIRM</name>
<dbReference type="NCBIfam" id="TIGR00252">
    <property type="entry name" value="YraN family protein"/>
    <property type="match status" value="1"/>
</dbReference>
<dbReference type="GO" id="GO:0003676">
    <property type="term" value="F:nucleic acid binding"/>
    <property type="evidence" value="ECO:0007669"/>
    <property type="project" value="InterPro"/>
</dbReference>
<comment type="caution">
    <text evidence="3">The sequence shown here is derived from an EMBL/GenBank/DDBJ whole genome shotgun (WGS) entry which is preliminary data.</text>
</comment>
<reference evidence="3" key="2">
    <citation type="journal article" date="2021" name="PeerJ">
        <title>Extensive microbial diversity within the chicken gut microbiome revealed by metagenomics and culture.</title>
        <authorList>
            <person name="Gilroy R."/>
            <person name="Ravi A."/>
            <person name="Getino M."/>
            <person name="Pursley I."/>
            <person name="Horton D.L."/>
            <person name="Alikhan N.F."/>
            <person name="Baker D."/>
            <person name="Gharbi K."/>
            <person name="Hall N."/>
            <person name="Watson M."/>
            <person name="Adriaenssens E.M."/>
            <person name="Foster-Nyarko E."/>
            <person name="Jarju S."/>
            <person name="Secka A."/>
            <person name="Antonio M."/>
            <person name="Oren A."/>
            <person name="Chaudhuri R.R."/>
            <person name="La Ragione R."/>
            <person name="Hildebrand F."/>
            <person name="Pallen M.J."/>
        </authorList>
    </citation>
    <scope>NUCLEOTIDE SEQUENCE</scope>
    <source>
        <strain evidence="3">18911</strain>
    </source>
</reference>
<evidence type="ECO:0000313" key="3">
    <source>
        <dbReference type="EMBL" id="HIU59919.1"/>
    </source>
</evidence>
<dbReference type="Gene3D" id="3.40.1350.10">
    <property type="match status" value="1"/>
</dbReference>
<dbReference type="SUPFAM" id="SSF52980">
    <property type="entry name" value="Restriction endonuclease-like"/>
    <property type="match status" value="1"/>
</dbReference>
<dbReference type="Proteomes" id="UP000824094">
    <property type="component" value="Unassembled WGS sequence"/>
</dbReference>
<dbReference type="AlphaFoldDB" id="A0A9D1MGL1"/>